<sequence length="390" mass="42290">MSEQVRLNHSADDVDQMRKDWAESFHFDAPADLPGLLDDYDALYAEAEALRVALLEIASANPAERGIEWAKSYASDGLRGAGSELYARWLDTFKEAEALRAENGRLQADRDRANQYANQQALECNKLSTDLEAALGLLLEAAEDIESWGAYASAYFQEKHDLAGCAMKYRIAGTGDQEDGGAEQAAIAAMPITATQAPEVQASGPYASVADALAQRYPKPSLLKDCNVSYSNSSRPLAEQGERQEVWARQCDLDESDPALFVSRERVEESGYTVRLTTATHPGPDVRALAASLYQACGAYDMPERILDALSAAANGEPFTHMIDGLLPCVPPSDQEVRSLVEALEECAASLAWNCFGECRAIHAGPIMPAAMALDTARATLAAHRQAQRQ</sequence>
<dbReference type="Proteomes" id="UP000244052">
    <property type="component" value="Unassembled WGS sequence"/>
</dbReference>
<reference evidence="1 2" key="1">
    <citation type="submission" date="2018-04" db="EMBL/GenBank/DDBJ databases">
        <title>Pseudomonas sp. nov., isolated from mangrove soil.</title>
        <authorList>
            <person name="Chen C."/>
        </authorList>
    </citation>
    <scope>NUCLEOTIDE SEQUENCE [LARGE SCALE GENOMIC DNA]</scope>
    <source>
        <strain evidence="1 2">JCM 14246</strain>
    </source>
</reference>
<keyword evidence="2" id="KW-1185">Reference proteome</keyword>
<proteinExistence type="predicted"/>
<comment type="caution">
    <text evidence="1">The sequence shown here is derived from an EMBL/GenBank/DDBJ whole genome shotgun (WGS) entry which is preliminary data.</text>
</comment>
<dbReference type="AlphaFoldDB" id="A0A2T5PGK7"/>
<evidence type="ECO:0000313" key="2">
    <source>
        <dbReference type="Proteomes" id="UP000244052"/>
    </source>
</evidence>
<evidence type="ECO:0000313" key="1">
    <source>
        <dbReference type="EMBL" id="PTU76869.1"/>
    </source>
</evidence>
<organism evidence="1 2">
    <name type="scientific">Ectopseudomonas oleovorans</name>
    <name type="common">Pseudomonas oleovorans</name>
    <dbReference type="NCBI Taxonomy" id="301"/>
    <lineage>
        <taxon>Bacteria</taxon>
        <taxon>Pseudomonadati</taxon>
        <taxon>Pseudomonadota</taxon>
        <taxon>Gammaproteobacteria</taxon>
        <taxon>Pseudomonadales</taxon>
        <taxon>Pseudomonadaceae</taxon>
        <taxon>Ectopseudomonas</taxon>
    </lineage>
</organism>
<dbReference type="EMBL" id="QASO01000129">
    <property type="protein sequence ID" value="PTU76869.1"/>
    <property type="molecule type" value="Genomic_DNA"/>
</dbReference>
<dbReference type="RefSeq" id="WP_108234959.1">
    <property type="nucleotide sequence ID" value="NZ_QASO01000129.1"/>
</dbReference>
<accession>A0A2T5PGK7</accession>
<gene>
    <name evidence="1" type="ORF">DBO86_23010</name>
</gene>
<protein>
    <submittedName>
        <fullName evidence="1">Uncharacterized protein</fullName>
    </submittedName>
</protein>
<name>A0A2T5PGK7_ECTOL</name>